<dbReference type="SUPFAM" id="SSF69279">
    <property type="entry name" value="Phage tail proteins"/>
    <property type="match status" value="2"/>
</dbReference>
<name>A0A1G7F148_9BURK</name>
<comment type="subcellular location">
    <subcellularLocation>
        <location evidence="1">Secreted</location>
    </subcellularLocation>
</comment>
<keyword evidence="3" id="KW-0964">Secreted</keyword>
<organism evidence="7 8">
    <name type="scientific">Paracidovorax valerianellae</name>
    <dbReference type="NCBI Taxonomy" id="187868"/>
    <lineage>
        <taxon>Bacteria</taxon>
        <taxon>Pseudomonadati</taxon>
        <taxon>Pseudomonadota</taxon>
        <taxon>Betaproteobacteria</taxon>
        <taxon>Burkholderiales</taxon>
        <taxon>Comamonadaceae</taxon>
        <taxon>Paracidovorax</taxon>
    </lineage>
</organism>
<feature type="region of interest" description="Disordered" evidence="4">
    <location>
        <begin position="750"/>
        <end position="813"/>
    </location>
</feature>
<dbReference type="InterPro" id="IPR037026">
    <property type="entry name" value="Vgr_OB-fold_dom_sf"/>
</dbReference>
<dbReference type="PANTHER" id="PTHR32305:SF15">
    <property type="entry name" value="PROTEIN RHSA-RELATED"/>
    <property type="match status" value="1"/>
</dbReference>
<dbReference type="Gene3D" id="2.30.110.50">
    <property type="match status" value="1"/>
</dbReference>
<dbReference type="InterPro" id="IPR050708">
    <property type="entry name" value="T6SS_VgrG/RHS"/>
</dbReference>
<keyword evidence="8" id="KW-1185">Reference proteome</keyword>
<accession>A0A1G7F148</accession>
<dbReference type="NCBIfam" id="TIGR03361">
    <property type="entry name" value="VI_Rhs_Vgr"/>
    <property type="match status" value="1"/>
</dbReference>
<dbReference type="InterPro" id="IPR017847">
    <property type="entry name" value="T6SS_RhsGE_Vgr_subset"/>
</dbReference>
<evidence type="ECO:0000259" key="6">
    <source>
        <dbReference type="Pfam" id="PF22178"/>
    </source>
</evidence>
<dbReference type="RefSeq" id="WP_092746071.1">
    <property type="nucleotide sequence ID" value="NZ_FMZC01000026.1"/>
</dbReference>
<protein>
    <submittedName>
        <fullName evidence="7">Type VI secretion system secreted protein VgrG</fullName>
    </submittedName>
</protein>
<evidence type="ECO:0000256" key="3">
    <source>
        <dbReference type="ARBA" id="ARBA00022525"/>
    </source>
</evidence>
<dbReference type="EMBL" id="FMZC01000026">
    <property type="protein sequence ID" value="SDE69680.1"/>
    <property type="molecule type" value="Genomic_DNA"/>
</dbReference>
<dbReference type="InterPro" id="IPR054030">
    <property type="entry name" value="Gp5_Vgr_C"/>
</dbReference>
<dbReference type="Pfam" id="PF22178">
    <property type="entry name" value="Gp5_trimer_C"/>
    <property type="match status" value="1"/>
</dbReference>
<dbReference type="PANTHER" id="PTHR32305">
    <property type="match status" value="1"/>
</dbReference>
<dbReference type="SUPFAM" id="SSF69349">
    <property type="entry name" value="Phage fibre proteins"/>
    <property type="match status" value="1"/>
</dbReference>
<dbReference type="STRING" id="187868.SAMN05192589_1264"/>
<dbReference type="NCBIfam" id="TIGR01646">
    <property type="entry name" value="vgr_GE"/>
    <property type="match status" value="1"/>
</dbReference>
<dbReference type="Pfam" id="PF04717">
    <property type="entry name" value="Phage_base_V"/>
    <property type="match status" value="1"/>
</dbReference>
<dbReference type="SUPFAM" id="SSF69255">
    <property type="entry name" value="gp5 N-terminal domain-like"/>
    <property type="match status" value="1"/>
</dbReference>
<evidence type="ECO:0000256" key="4">
    <source>
        <dbReference type="SAM" id="MobiDB-lite"/>
    </source>
</evidence>
<feature type="domain" description="Gp5/Type VI secretion system Vgr protein OB-fold" evidence="5">
    <location>
        <begin position="388"/>
        <end position="456"/>
    </location>
</feature>
<dbReference type="Gene3D" id="4.10.220.110">
    <property type="match status" value="1"/>
</dbReference>
<proteinExistence type="inferred from homology"/>
<dbReference type="Proteomes" id="UP000198781">
    <property type="component" value="Unassembled WGS sequence"/>
</dbReference>
<evidence type="ECO:0000313" key="8">
    <source>
        <dbReference type="Proteomes" id="UP000198781"/>
    </source>
</evidence>
<reference evidence="7 8" key="1">
    <citation type="submission" date="2016-10" db="EMBL/GenBank/DDBJ databases">
        <authorList>
            <person name="de Groot N.N."/>
        </authorList>
    </citation>
    <scope>NUCLEOTIDE SEQUENCE [LARGE SCALE GENOMIC DNA]</scope>
    <source>
        <strain evidence="7 8">DSM 16619</strain>
    </source>
</reference>
<dbReference type="Pfam" id="PF05954">
    <property type="entry name" value="Phage_GPD"/>
    <property type="match status" value="1"/>
</dbReference>
<gene>
    <name evidence="7" type="ORF">SAMN05192589_1264</name>
</gene>
<dbReference type="GO" id="GO:0005576">
    <property type="term" value="C:extracellular region"/>
    <property type="evidence" value="ECO:0007669"/>
    <property type="project" value="UniProtKB-SubCell"/>
</dbReference>
<feature type="domain" description="Gp5/Type VI secretion system Vgr C-terminal trimerisation" evidence="6">
    <location>
        <begin position="473"/>
        <end position="594"/>
    </location>
</feature>
<evidence type="ECO:0000259" key="5">
    <source>
        <dbReference type="Pfam" id="PF04717"/>
    </source>
</evidence>
<evidence type="ECO:0000256" key="2">
    <source>
        <dbReference type="ARBA" id="ARBA00005558"/>
    </source>
</evidence>
<sequence>MTRRVTIQTPLGGQLQFRQLQGKEAISQLFCLDLDLLSDSKSIDPKALLGKNATVVVETQGGGRRYLDGIVTRFGMQGEDHRSYSYRLRLQPWLWLATRKSDFKIFQNKTVPEIVEEVLGKYGYPLQKKLTRSYRSWDYCAQYGESDCAFVSRLLEHEGAYYYFEHGAGQHTLILADDIVASHSPLPGAAVIPFYPPEKAAVADKENIHAWQLHQSIHSGRHYNDDYDFQKPRADLSNMRQTPPGHAHDAHEIYEWPGGYTQFGDGEAYARVRLQSSLTGHSTVQGQSRHRALATGYTFTLENYPREDQNQQYLLTGIEYHFKENPQVSAAAPGPRGTPQEEGSFQRFTLQAQPTSLPYTPERITPKPRTTGPQTAVVVGPPGEEIWPDQYGRVKVQFHWDRIGAMNENSSCWVRVSSSWAGSGFGAVFIPRIGHEVVVDFLNGDPDYPIITGCVYNADNMPPWALPGNATQSGIKTKSSKGGAFGDGLKNGAGDANAIRFEDKAGAEQLWLHAQKDQLTEVENDEDKWVGNDRRKTIDRDETNVIHRDRTETVDRNEDITIHNNRTERVDHNEKISIGDNRSEDVGIDETISIGKNRTKTIGKNEKDDIGRDWTVQVGSHKKETVGKTYRETTGLAKLMNIGMAYSRNVGMAMNSLVGMLQANEVGLQKKLFVGQSYTASVGQSFELKVGERKTESVGQVSIHSSGDHLELACGQARIVLKADGGIYLKGAHIELQGDSGIHGDAGTIQWNCGASQTPPAAPAGGESGESGGNAGSGGSPGKTPGFAGQAESSARGATAGSPPASVLAKSAF</sequence>
<dbReference type="Gene3D" id="2.40.50.230">
    <property type="entry name" value="Gp5 N-terminal domain"/>
    <property type="match status" value="1"/>
</dbReference>
<dbReference type="InterPro" id="IPR006533">
    <property type="entry name" value="T6SS_Vgr_RhsGE"/>
</dbReference>
<feature type="compositionally biased region" description="Gly residues" evidence="4">
    <location>
        <begin position="766"/>
        <end position="781"/>
    </location>
</feature>
<comment type="similarity">
    <text evidence="2">Belongs to the VgrG protein family.</text>
</comment>
<dbReference type="OrthoDB" id="1907165at2"/>
<dbReference type="AlphaFoldDB" id="A0A1G7F148"/>
<evidence type="ECO:0000256" key="1">
    <source>
        <dbReference type="ARBA" id="ARBA00004613"/>
    </source>
</evidence>
<evidence type="ECO:0000313" key="7">
    <source>
        <dbReference type="EMBL" id="SDE69680.1"/>
    </source>
</evidence>
<dbReference type="InterPro" id="IPR006531">
    <property type="entry name" value="Gp5/Vgr_OB"/>
</dbReference>
<dbReference type="Gene3D" id="3.55.50.10">
    <property type="entry name" value="Baseplate protein-like domains"/>
    <property type="match status" value="1"/>
</dbReference>